<dbReference type="Pfam" id="PF00856">
    <property type="entry name" value="SET"/>
    <property type="match status" value="1"/>
</dbReference>
<dbReference type="Pfam" id="PF05033">
    <property type="entry name" value="Pre-SET"/>
    <property type="match status" value="1"/>
</dbReference>
<dbReference type="InterPro" id="IPR036987">
    <property type="entry name" value="SRA-YDG_sf"/>
</dbReference>
<keyword evidence="2" id="KW-0158">Chromosome</keyword>
<dbReference type="EnsemblPlants" id="Bra005511.1">
    <property type="protein sequence ID" value="Bra005511.1-P"/>
    <property type="gene ID" value="Bra005511"/>
</dbReference>
<evidence type="ECO:0000256" key="1">
    <source>
        <dbReference type="ARBA" id="ARBA00004584"/>
    </source>
</evidence>
<dbReference type="Proteomes" id="UP000011750">
    <property type="component" value="Chromosome A05"/>
</dbReference>
<name>M4CMS3_BRACM</name>
<evidence type="ECO:0000256" key="6">
    <source>
        <dbReference type="PROSITE-ProRule" id="PRU00358"/>
    </source>
</evidence>
<sequence length="613" mass="68269">MRNHNYNSLNNVNAPGNDAWSDSDRGSSSFRTRSPGAVLPLSASFGRMTTLVPFPDLNLMPDSPPPETSSNTRITAVRSLAPTLGVERNSLAIFPVPGHENHHARVVQTLHQDNQELARYVFKRTRMIYDSLLLQLTVEYGPNPKPAVNVRASKLMEERGLWLNKGQHLVGPVPGVEIGDIFFYRKELCMYGLHRHSQAGIEYTKARLSSFGVPIATSIIASGGYEDNEDRGDVLVYSGQGGRDKSGQQRQHQKLVRGNLAMVQSMQLGVPVRVIRGFHYKNEVSSNVFIYDGLYRIVKSSRVRKSGFDIFKFTLVRIQGQPEMGSARLMRALTLRNTPLAWMPAGYISFNLYGKNEGVPVYLYNDIDYDRSPLNYGYISQSDISSVILAQGGNNGGCDCNLSCTDDCICVRKNGGELPYSPYGSLLRGKHVIFECGVTCKCTSGCTNRVAQRGLMKKMEVFRTREAGWGVRSLDLIHAGEFICEYAGTVVTKELGEIMSMNGDGLVYPGRFAANWKLWGDLSDVYPGNVPPSYPTIPPVDYAIDVSRVRSVAAFIRHSREPNVMAQFVFHDHNNLKFPRVMLFALENISPLTELSLDYVVVDEVDERLAIRG</sequence>
<evidence type="ECO:0000256" key="7">
    <source>
        <dbReference type="SAM" id="MobiDB-lite"/>
    </source>
</evidence>
<dbReference type="InterPro" id="IPR003105">
    <property type="entry name" value="SRA_YDG"/>
</dbReference>
<dbReference type="GO" id="GO:0008270">
    <property type="term" value="F:zinc ion binding"/>
    <property type="evidence" value="ECO:0007669"/>
    <property type="project" value="InterPro"/>
</dbReference>
<evidence type="ECO:0008006" key="13">
    <source>
        <dbReference type="Google" id="ProtNLM"/>
    </source>
</evidence>
<evidence type="ECO:0000313" key="11">
    <source>
        <dbReference type="EnsemblPlants" id="Bra005511.1-P"/>
    </source>
</evidence>
<feature type="domain" description="YDG" evidence="10">
    <location>
        <begin position="171"/>
        <end position="317"/>
    </location>
</feature>
<accession>M4CMS3</accession>
<dbReference type="SMART" id="SM00317">
    <property type="entry name" value="SET"/>
    <property type="match status" value="1"/>
</dbReference>
<dbReference type="OMA" id="HENHHAR"/>
<dbReference type="InterPro" id="IPR046341">
    <property type="entry name" value="SET_dom_sf"/>
</dbReference>
<evidence type="ECO:0000259" key="8">
    <source>
        <dbReference type="PROSITE" id="PS50280"/>
    </source>
</evidence>
<dbReference type="HOGENOM" id="CLU_004556_4_0_1"/>
<dbReference type="GO" id="GO:0003690">
    <property type="term" value="F:double-stranded DNA binding"/>
    <property type="evidence" value="ECO:0000318"/>
    <property type="project" value="GO_Central"/>
</dbReference>
<evidence type="ECO:0000259" key="9">
    <source>
        <dbReference type="PROSITE" id="PS50867"/>
    </source>
</evidence>
<dbReference type="PROSITE" id="PS50867">
    <property type="entry name" value="PRE_SET"/>
    <property type="match status" value="1"/>
</dbReference>
<keyword evidence="3" id="KW-0156">Chromatin regulator</keyword>
<dbReference type="InterPro" id="IPR025794">
    <property type="entry name" value="H3-K9-MeTrfase_plant"/>
</dbReference>
<dbReference type="PROSITE" id="PS51015">
    <property type="entry name" value="YDG"/>
    <property type="match status" value="1"/>
</dbReference>
<keyword evidence="12" id="KW-1185">Reference proteome</keyword>
<feature type="domain" description="SET" evidence="8">
    <location>
        <begin position="457"/>
        <end position="600"/>
    </location>
</feature>
<feature type="compositionally biased region" description="Polar residues" evidence="7">
    <location>
        <begin position="1"/>
        <end position="14"/>
    </location>
</feature>
<protein>
    <recommendedName>
        <fullName evidence="13">YDG domain-containing protein</fullName>
    </recommendedName>
</protein>
<dbReference type="Gene3D" id="2.30.280.10">
    <property type="entry name" value="SRA-YDG"/>
    <property type="match status" value="1"/>
</dbReference>
<evidence type="ECO:0000256" key="3">
    <source>
        <dbReference type="ARBA" id="ARBA00022853"/>
    </source>
</evidence>
<evidence type="ECO:0000313" key="12">
    <source>
        <dbReference type="Proteomes" id="UP000011750"/>
    </source>
</evidence>
<dbReference type="InterPro" id="IPR051357">
    <property type="entry name" value="H3K9_HMTase_SUVAR3-9"/>
</dbReference>
<dbReference type="Gramene" id="Bra005511.1">
    <property type="protein sequence ID" value="Bra005511.1-P"/>
    <property type="gene ID" value="Bra005511"/>
</dbReference>
<feature type="region of interest" description="Disordered" evidence="7">
    <location>
        <begin position="1"/>
        <end position="33"/>
    </location>
</feature>
<dbReference type="InterPro" id="IPR001214">
    <property type="entry name" value="SET_dom"/>
</dbReference>
<reference evidence="11 12" key="2">
    <citation type="journal article" date="2018" name="Hortic Res">
        <title>Improved Brassica rapa reference genome by single-molecule sequencing and chromosome conformation capture technologies.</title>
        <authorList>
            <person name="Zhang L."/>
            <person name="Cai X."/>
            <person name="Wu J."/>
            <person name="Liu M."/>
            <person name="Grob S."/>
            <person name="Cheng F."/>
            <person name="Liang J."/>
            <person name="Cai C."/>
            <person name="Liu Z."/>
            <person name="Liu B."/>
            <person name="Wang F."/>
            <person name="Li S."/>
            <person name="Liu F."/>
            <person name="Li X."/>
            <person name="Cheng L."/>
            <person name="Yang W."/>
            <person name="Li M.H."/>
            <person name="Grossniklaus U."/>
            <person name="Zheng H."/>
            <person name="Wang X."/>
        </authorList>
    </citation>
    <scope>NUCLEOTIDE SEQUENCE [LARGE SCALE GENOMIC DNA]</scope>
    <source>
        <strain evidence="11 12">cv. Chiifu-401-42</strain>
    </source>
</reference>
<dbReference type="OrthoDB" id="5792673at2759"/>
<dbReference type="InParanoid" id="M4CMS3"/>
<dbReference type="AlphaFoldDB" id="M4CMS3"/>
<evidence type="ECO:0000256" key="5">
    <source>
        <dbReference type="ARBA" id="ARBA00023328"/>
    </source>
</evidence>
<dbReference type="Pfam" id="PF02182">
    <property type="entry name" value="SAD_SRA"/>
    <property type="match status" value="1"/>
</dbReference>
<dbReference type="InterPro" id="IPR015947">
    <property type="entry name" value="PUA-like_sf"/>
</dbReference>
<dbReference type="GO" id="GO:0005634">
    <property type="term" value="C:nucleus"/>
    <property type="evidence" value="ECO:0007669"/>
    <property type="project" value="UniProtKB-SubCell"/>
</dbReference>
<evidence type="ECO:0000259" key="10">
    <source>
        <dbReference type="PROSITE" id="PS51015"/>
    </source>
</evidence>
<proteinExistence type="predicted"/>
<dbReference type="SMART" id="SM00466">
    <property type="entry name" value="SRA"/>
    <property type="match status" value="1"/>
</dbReference>
<dbReference type="Gene3D" id="2.170.270.10">
    <property type="entry name" value="SET domain"/>
    <property type="match status" value="1"/>
</dbReference>
<evidence type="ECO:0000256" key="4">
    <source>
        <dbReference type="ARBA" id="ARBA00023242"/>
    </source>
</evidence>
<comment type="subcellular location">
    <subcellularLocation>
        <location evidence="1">Chromosome</location>
        <location evidence="1">Centromere</location>
    </subcellularLocation>
    <subcellularLocation>
        <location evidence="6">Nucleus</location>
    </subcellularLocation>
</comment>
<dbReference type="SUPFAM" id="SSF88697">
    <property type="entry name" value="PUA domain-like"/>
    <property type="match status" value="1"/>
</dbReference>
<reference evidence="11" key="3">
    <citation type="submission" date="2023-03" db="UniProtKB">
        <authorList>
            <consortium name="EnsemblPlants"/>
        </authorList>
    </citation>
    <scope>IDENTIFICATION</scope>
    <source>
        <strain evidence="11">cv. Chiifu-401-42</strain>
    </source>
</reference>
<evidence type="ECO:0000256" key="2">
    <source>
        <dbReference type="ARBA" id="ARBA00022454"/>
    </source>
</evidence>
<reference evidence="11 12" key="1">
    <citation type="journal article" date="2011" name="Nat. Genet.">
        <title>The genome of the mesopolyploid crop species Brassica rapa.</title>
        <authorList>
            <consortium name="Brassica rapa Genome Sequencing Project Consortium"/>
            <person name="Wang X."/>
            <person name="Wang H."/>
            <person name="Wang J."/>
            <person name="Sun R."/>
            <person name="Wu J."/>
            <person name="Liu S."/>
            <person name="Bai Y."/>
            <person name="Mun J.H."/>
            <person name="Bancroft I."/>
            <person name="Cheng F."/>
            <person name="Huang S."/>
            <person name="Li X."/>
            <person name="Hua W."/>
            <person name="Wang J."/>
            <person name="Wang X."/>
            <person name="Freeling M."/>
            <person name="Pires J.C."/>
            <person name="Paterson A.H."/>
            <person name="Chalhoub B."/>
            <person name="Wang B."/>
            <person name="Hayward A."/>
            <person name="Sharpe A.G."/>
            <person name="Park B.S."/>
            <person name="Weisshaar B."/>
            <person name="Liu B."/>
            <person name="Li B."/>
            <person name="Liu B."/>
            <person name="Tong C."/>
            <person name="Song C."/>
            <person name="Duran C."/>
            <person name="Peng C."/>
            <person name="Geng C."/>
            <person name="Koh C."/>
            <person name="Lin C."/>
            <person name="Edwards D."/>
            <person name="Mu D."/>
            <person name="Shen D."/>
            <person name="Soumpourou E."/>
            <person name="Li F."/>
            <person name="Fraser F."/>
            <person name="Conant G."/>
            <person name="Lassalle G."/>
            <person name="King G.J."/>
            <person name="Bonnema G."/>
            <person name="Tang H."/>
            <person name="Wang H."/>
            <person name="Belcram H."/>
            <person name="Zhou H."/>
            <person name="Hirakawa H."/>
            <person name="Abe H."/>
            <person name="Guo H."/>
            <person name="Wang H."/>
            <person name="Jin H."/>
            <person name="Parkin I.A."/>
            <person name="Batley J."/>
            <person name="Kim J.S."/>
            <person name="Just J."/>
            <person name="Li J."/>
            <person name="Xu J."/>
            <person name="Deng J."/>
            <person name="Kim J.A."/>
            <person name="Li J."/>
            <person name="Yu J."/>
            <person name="Meng J."/>
            <person name="Wang J."/>
            <person name="Min J."/>
            <person name="Poulain J."/>
            <person name="Wang J."/>
            <person name="Hatakeyama K."/>
            <person name="Wu K."/>
            <person name="Wang L."/>
            <person name="Fang L."/>
            <person name="Trick M."/>
            <person name="Links M.G."/>
            <person name="Zhao M."/>
            <person name="Jin M."/>
            <person name="Ramchiary N."/>
            <person name="Drou N."/>
            <person name="Berkman P.J."/>
            <person name="Cai Q."/>
            <person name="Huang Q."/>
            <person name="Li R."/>
            <person name="Tabata S."/>
            <person name="Cheng S."/>
            <person name="Zhang S."/>
            <person name="Zhang S."/>
            <person name="Huang S."/>
            <person name="Sato S."/>
            <person name="Sun S."/>
            <person name="Kwon S.J."/>
            <person name="Choi S.R."/>
            <person name="Lee T.H."/>
            <person name="Fan W."/>
            <person name="Zhao X."/>
            <person name="Tan X."/>
            <person name="Xu X."/>
            <person name="Wang Y."/>
            <person name="Qiu Y."/>
            <person name="Yin Y."/>
            <person name="Li Y."/>
            <person name="Du Y."/>
            <person name="Liao Y."/>
            <person name="Lim Y."/>
            <person name="Narusaka Y."/>
            <person name="Wang Y."/>
            <person name="Wang Z."/>
            <person name="Li Z."/>
            <person name="Wang Z."/>
            <person name="Xiong Z."/>
            <person name="Zhang Z."/>
        </authorList>
    </citation>
    <scope>NUCLEOTIDE SEQUENCE [LARGE SCALE GENOMIC DNA]</scope>
    <source>
        <strain evidence="11 12">cv. Chiifu-401-42</strain>
    </source>
</reference>
<dbReference type="GO" id="GO:0042054">
    <property type="term" value="F:histone methyltransferase activity"/>
    <property type="evidence" value="ECO:0000318"/>
    <property type="project" value="GO_Central"/>
</dbReference>
<organism evidence="11 12">
    <name type="scientific">Brassica campestris</name>
    <name type="common">Field mustard</name>
    <dbReference type="NCBI Taxonomy" id="3711"/>
    <lineage>
        <taxon>Eukaryota</taxon>
        <taxon>Viridiplantae</taxon>
        <taxon>Streptophyta</taxon>
        <taxon>Embryophyta</taxon>
        <taxon>Tracheophyta</taxon>
        <taxon>Spermatophyta</taxon>
        <taxon>Magnoliopsida</taxon>
        <taxon>eudicotyledons</taxon>
        <taxon>Gunneridae</taxon>
        <taxon>Pentapetalae</taxon>
        <taxon>rosids</taxon>
        <taxon>malvids</taxon>
        <taxon>Brassicales</taxon>
        <taxon>Brassicaceae</taxon>
        <taxon>Brassiceae</taxon>
        <taxon>Brassica</taxon>
    </lineage>
</organism>
<keyword evidence="5" id="KW-0137">Centromere</keyword>
<dbReference type="SMART" id="SM00468">
    <property type="entry name" value="PreSET"/>
    <property type="match status" value="1"/>
</dbReference>
<dbReference type="eggNOG" id="KOG1082">
    <property type="taxonomic scope" value="Eukaryota"/>
</dbReference>
<feature type="domain" description="Pre-SET" evidence="9">
    <location>
        <begin position="396"/>
        <end position="454"/>
    </location>
</feature>
<dbReference type="PANTHER" id="PTHR45660">
    <property type="entry name" value="HISTONE-LYSINE N-METHYLTRANSFERASE SETMAR"/>
    <property type="match status" value="1"/>
</dbReference>
<dbReference type="PROSITE" id="PS51575">
    <property type="entry name" value="SAM_MT43_SUVAR39_2"/>
    <property type="match status" value="1"/>
</dbReference>
<dbReference type="InterPro" id="IPR007728">
    <property type="entry name" value="Pre-SET_dom"/>
</dbReference>
<dbReference type="GO" id="GO:0000775">
    <property type="term" value="C:chromosome, centromeric region"/>
    <property type="evidence" value="ECO:0007669"/>
    <property type="project" value="UniProtKB-SubCell"/>
</dbReference>
<dbReference type="PROSITE" id="PS50280">
    <property type="entry name" value="SET"/>
    <property type="match status" value="1"/>
</dbReference>
<keyword evidence="4 6" id="KW-0539">Nucleus</keyword>
<dbReference type="STRING" id="51351.M4CMS3"/>
<dbReference type="SUPFAM" id="SSF82199">
    <property type="entry name" value="SET domain"/>
    <property type="match status" value="1"/>
</dbReference>
<dbReference type="PANTHER" id="PTHR45660:SF62">
    <property type="entry name" value="YDG DOMAIN-CONTAINING PROTEIN"/>
    <property type="match status" value="1"/>
</dbReference>